<reference evidence="2" key="1">
    <citation type="submission" date="2012-09" db="EMBL/GenBank/DDBJ databases">
        <authorList>
            <person name="Martin A.A."/>
        </authorList>
    </citation>
    <scope>NUCLEOTIDE SEQUENCE</scope>
</reference>
<evidence type="ECO:0000313" key="3">
    <source>
        <dbReference type="WBParaSite" id="ACAC_0000501401-mRNA-1"/>
    </source>
</evidence>
<organism evidence="2 3">
    <name type="scientific">Angiostrongylus cantonensis</name>
    <name type="common">Rat lungworm</name>
    <dbReference type="NCBI Taxonomy" id="6313"/>
    <lineage>
        <taxon>Eukaryota</taxon>
        <taxon>Metazoa</taxon>
        <taxon>Ecdysozoa</taxon>
        <taxon>Nematoda</taxon>
        <taxon>Chromadorea</taxon>
        <taxon>Rhabditida</taxon>
        <taxon>Rhabditina</taxon>
        <taxon>Rhabditomorpha</taxon>
        <taxon>Strongyloidea</taxon>
        <taxon>Metastrongylidae</taxon>
        <taxon>Angiostrongylus</taxon>
    </lineage>
</organism>
<feature type="signal peptide" evidence="1">
    <location>
        <begin position="1"/>
        <end position="18"/>
    </location>
</feature>
<reference evidence="3" key="2">
    <citation type="submission" date="2017-02" db="UniProtKB">
        <authorList>
            <consortium name="WormBaseParasite"/>
        </authorList>
    </citation>
    <scope>IDENTIFICATION</scope>
</reference>
<sequence length="146" mass="16665">MTSCLLLLACMIKWYIEDSDVQRCEQIYPAYAFTATRFGSTKFKTYKSLEGVYDGDRCHPFTIPSTLAYLRQAGDTLLFEFLNTIALAATIIERNIEDTGTQKAIEGFLKDEKKNVKMYGNFFFFFPSKIFLLSKIVGVETGEMNV</sequence>
<dbReference type="STRING" id="6313.A0A0K0D4L9"/>
<evidence type="ECO:0000256" key="1">
    <source>
        <dbReference type="SAM" id="SignalP"/>
    </source>
</evidence>
<accession>A0A0K0D4L9</accession>
<keyword evidence="1" id="KW-0732">Signal</keyword>
<evidence type="ECO:0000313" key="2">
    <source>
        <dbReference type="Proteomes" id="UP000035642"/>
    </source>
</evidence>
<dbReference type="WBParaSite" id="ACAC_0000501401-mRNA-1">
    <property type="protein sequence ID" value="ACAC_0000501401-mRNA-1"/>
    <property type="gene ID" value="ACAC_0000501401"/>
</dbReference>
<keyword evidence="2" id="KW-1185">Reference proteome</keyword>
<dbReference type="AlphaFoldDB" id="A0A0K0D4L9"/>
<proteinExistence type="predicted"/>
<name>A0A0K0D4L9_ANGCA</name>
<dbReference type="Proteomes" id="UP000035642">
    <property type="component" value="Unassembled WGS sequence"/>
</dbReference>
<feature type="chain" id="PRO_5005326597" evidence="1">
    <location>
        <begin position="19"/>
        <end position="146"/>
    </location>
</feature>
<protein>
    <submittedName>
        <fullName evidence="3">Uncharacterized protein</fullName>
    </submittedName>
</protein>